<dbReference type="AlphaFoldDB" id="A0A7J5XLL9"/>
<organism evidence="2 3">
    <name type="scientific">Dissostichus mawsoni</name>
    <name type="common">Antarctic cod</name>
    <dbReference type="NCBI Taxonomy" id="36200"/>
    <lineage>
        <taxon>Eukaryota</taxon>
        <taxon>Metazoa</taxon>
        <taxon>Chordata</taxon>
        <taxon>Craniata</taxon>
        <taxon>Vertebrata</taxon>
        <taxon>Euteleostomi</taxon>
        <taxon>Actinopterygii</taxon>
        <taxon>Neopterygii</taxon>
        <taxon>Teleostei</taxon>
        <taxon>Neoteleostei</taxon>
        <taxon>Acanthomorphata</taxon>
        <taxon>Eupercaria</taxon>
        <taxon>Perciformes</taxon>
        <taxon>Notothenioidei</taxon>
        <taxon>Nototheniidae</taxon>
        <taxon>Dissostichus</taxon>
    </lineage>
</organism>
<keyword evidence="3" id="KW-1185">Reference proteome</keyword>
<reference evidence="2 3" key="1">
    <citation type="submission" date="2020-03" db="EMBL/GenBank/DDBJ databases">
        <title>Dissostichus mawsoni Genome sequencing and assembly.</title>
        <authorList>
            <person name="Park H."/>
        </authorList>
    </citation>
    <scope>NUCLEOTIDE SEQUENCE [LARGE SCALE GENOMIC DNA]</scope>
    <source>
        <strain evidence="2">DM0001</strain>
        <tissue evidence="2">Muscle</tissue>
    </source>
</reference>
<sequence>MMWSSDGPALQVDSWPPARPPPPPPPPSQPPPARPAQIPAPPGSPAEPAPEHNYSPCSPFRAICSSSPGSHHGPPAGPAPERKRMKNLRLLMKRREQSGSSSSDQDHPQKAAEDQLLSPDPREPLEPAAPWENQPVGNIPVKKSIRLLMKKRTQVGGAVRHSKKV</sequence>
<feature type="compositionally biased region" description="Low complexity" evidence="1">
    <location>
        <begin position="65"/>
        <end position="74"/>
    </location>
</feature>
<feature type="region of interest" description="Disordered" evidence="1">
    <location>
        <begin position="1"/>
        <end position="137"/>
    </location>
</feature>
<evidence type="ECO:0000313" key="2">
    <source>
        <dbReference type="EMBL" id="KAF3837985.1"/>
    </source>
</evidence>
<dbReference type="Proteomes" id="UP000518266">
    <property type="component" value="Unassembled WGS sequence"/>
</dbReference>
<dbReference type="EMBL" id="JAAKFY010000022">
    <property type="protein sequence ID" value="KAF3837985.1"/>
    <property type="molecule type" value="Genomic_DNA"/>
</dbReference>
<evidence type="ECO:0000313" key="3">
    <source>
        <dbReference type="Proteomes" id="UP000518266"/>
    </source>
</evidence>
<accession>A0A7J5XLL9</accession>
<evidence type="ECO:0000256" key="1">
    <source>
        <dbReference type="SAM" id="MobiDB-lite"/>
    </source>
</evidence>
<protein>
    <submittedName>
        <fullName evidence="2">Uncharacterized protein</fullName>
    </submittedName>
</protein>
<feature type="compositionally biased region" description="Basic and acidic residues" evidence="1">
    <location>
        <begin position="104"/>
        <end position="113"/>
    </location>
</feature>
<dbReference type="OrthoDB" id="10600476at2759"/>
<proteinExistence type="predicted"/>
<gene>
    <name evidence="2" type="ORF">F7725_009753</name>
</gene>
<name>A0A7J5XLL9_DISMA</name>
<comment type="caution">
    <text evidence="2">The sequence shown here is derived from an EMBL/GenBank/DDBJ whole genome shotgun (WGS) entry which is preliminary data.</text>
</comment>
<feature type="compositionally biased region" description="Pro residues" evidence="1">
    <location>
        <begin position="17"/>
        <end position="48"/>
    </location>
</feature>